<protein>
    <submittedName>
        <fullName evidence="2">Uncharacterized protein</fullName>
    </submittedName>
</protein>
<name>A0A285V7R1_9ACTN</name>
<accession>A0A285V7R1</accession>
<evidence type="ECO:0000256" key="1">
    <source>
        <dbReference type="SAM" id="MobiDB-lite"/>
    </source>
</evidence>
<organism evidence="2 3">
    <name type="scientific">Blastococcus aggregatus</name>
    <dbReference type="NCBI Taxonomy" id="38502"/>
    <lineage>
        <taxon>Bacteria</taxon>
        <taxon>Bacillati</taxon>
        <taxon>Actinomycetota</taxon>
        <taxon>Actinomycetes</taxon>
        <taxon>Geodermatophilales</taxon>
        <taxon>Geodermatophilaceae</taxon>
        <taxon>Blastococcus</taxon>
    </lineage>
</organism>
<feature type="region of interest" description="Disordered" evidence="1">
    <location>
        <begin position="196"/>
        <end position="216"/>
    </location>
</feature>
<keyword evidence="3" id="KW-1185">Reference proteome</keyword>
<gene>
    <name evidence="2" type="ORF">SAMN05660748_2894</name>
</gene>
<evidence type="ECO:0000313" key="3">
    <source>
        <dbReference type="Proteomes" id="UP000219435"/>
    </source>
</evidence>
<dbReference type="EMBL" id="OBQI01000004">
    <property type="protein sequence ID" value="SOC50155.1"/>
    <property type="molecule type" value="Genomic_DNA"/>
</dbReference>
<dbReference type="AlphaFoldDB" id="A0A285V7R1"/>
<dbReference type="RefSeq" id="WP_097195720.1">
    <property type="nucleotide sequence ID" value="NZ_OBQI01000004.1"/>
</dbReference>
<evidence type="ECO:0000313" key="2">
    <source>
        <dbReference type="EMBL" id="SOC50155.1"/>
    </source>
</evidence>
<reference evidence="3" key="1">
    <citation type="submission" date="2017-08" db="EMBL/GenBank/DDBJ databases">
        <authorList>
            <person name="Varghese N."/>
            <person name="Submissions S."/>
        </authorList>
    </citation>
    <scope>NUCLEOTIDE SEQUENCE [LARGE SCALE GENOMIC DNA]</scope>
    <source>
        <strain evidence="3">DSM 4725</strain>
    </source>
</reference>
<proteinExistence type="predicted"/>
<dbReference type="OrthoDB" id="5144858at2"/>
<sequence length="216" mass="23736">MPGRATSQDFAAWLELNPDTRAHLWLTCSLLVDELRAELDATDADCQPWEVELGPFGFADCLPSATRGSYDAYTALAFTHALDAVIWKLGNQPGTQPSCTMEAFAMRAVLERAEILVEELQEVLDSGEPPWWSTGHDPGAVDMESIPDLVFQDLDHEMLFMPHLDGIENDEQLAAVLGLGEELTVRGWLTPYDNATDRGHPLTWSTDPSPPSSPTG</sequence>
<dbReference type="Proteomes" id="UP000219435">
    <property type="component" value="Unassembled WGS sequence"/>
</dbReference>